<dbReference type="AlphaFoldDB" id="A0A0E9W197"/>
<accession>A0A0E9W197</accession>
<dbReference type="EMBL" id="GBXM01024430">
    <property type="protein sequence ID" value="JAH84147.1"/>
    <property type="molecule type" value="Transcribed_RNA"/>
</dbReference>
<name>A0A0E9W197_ANGAN</name>
<organism evidence="1">
    <name type="scientific">Anguilla anguilla</name>
    <name type="common">European freshwater eel</name>
    <name type="synonym">Muraena anguilla</name>
    <dbReference type="NCBI Taxonomy" id="7936"/>
    <lineage>
        <taxon>Eukaryota</taxon>
        <taxon>Metazoa</taxon>
        <taxon>Chordata</taxon>
        <taxon>Craniata</taxon>
        <taxon>Vertebrata</taxon>
        <taxon>Euteleostomi</taxon>
        <taxon>Actinopterygii</taxon>
        <taxon>Neopterygii</taxon>
        <taxon>Teleostei</taxon>
        <taxon>Anguilliformes</taxon>
        <taxon>Anguillidae</taxon>
        <taxon>Anguilla</taxon>
    </lineage>
</organism>
<protein>
    <submittedName>
        <fullName evidence="1">Uncharacterized protein</fullName>
    </submittedName>
</protein>
<evidence type="ECO:0000313" key="1">
    <source>
        <dbReference type="EMBL" id="JAH84147.1"/>
    </source>
</evidence>
<reference evidence="1" key="1">
    <citation type="submission" date="2014-11" db="EMBL/GenBank/DDBJ databases">
        <authorList>
            <person name="Amaro Gonzalez C."/>
        </authorList>
    </citation>
    <scope>NUCLEOTIDE SEQUENCE</scope>
</reference>
<sequence>MWGGGGGNFLILRGHLYDIPAYISVCTEEALKSGLLQFS</sequence>
<reference evidence="1" key="2">
    <citation type="journal article" date="2015" name="Fish Shellfish Immunol.">
        <title>Early steps in the European eel (Anguilla anguilla)-Vibrio vulnificus interaction in the gills: Role of the RtxA13 toxin.</title>
        <authorList>
            <person name="Callol A."/>
            <person name="Pajuelo D."/>
            <person name="Ebbesson L."/>
            <person name="Teles M."/>
            <person name="MacKenzie S."/>
            <person name="Amaro C."/>
        </authorList>
    </citation>
    <scope>NUCLEOTIDE SEQUENCE</scope>
</reference>
<proteinExistence type="predicted"/>